<proteinExistence type="inferred from homology"/>
<protein>
    <recommendedName>
        <fullName evidence="7">Signal recognition particle subunit SRP14</fullName>
    </recommendedName>
    <alternativeName>
        <fullName evidence="7">Signal recognition particle 14 kDa protein</fullName>
    </alternativeName>
</protein>
<keyword evidence="4 7" id="KW-0694">RNA-binding</keyword>
<evidence type="ECO:0000256" key="5">
    <source>
        <dbReference type="ARBA" id="ARBA00023135"/>
    </source>
</evidence>
<name>A0A550D0N4_9AGAR</name>
<organism evidence="9 10">
    <name type="scientific">Schizophyllum amplum</name>
    <dbReference type="NCBI Taxonomy" id="97359"/>
    <lineage>
        <taxon>Eukaryota</taxon>
        <taxon>Fungi</taxon>
        <taxon>Dikarya</taxon>
        <taxon>Basidiomycota</taxon>
        <taxon>Agaricomycotina</taxon>
        <taxon>Agaricomycetes</taxon>
        <taxon>Agaricomycetidae</taxon>
        <taxon>Agaricales</taxon>
        <taxon>Schizophyllaceae</taxon>
        <taxon>Schizophyllum</taxon>
    </lineage>
</organism>
<dbReference type="SUPFAM" id="SSF54762">
    <property type="entry name" value="Signal recognition particle alu RNA binding heterodimer, SRP9/14"/>
    <property type="match status" value="1"/>
</dbReference>
<dbReference type="GO" id="GO:0005786">
    <property type="term" value="C:signal recognition particle, endoplasmic reticulum targeting"/>
    <property type="evidence" value="ECO:0007669"/>
    <property type="project" value="UniProtKB-UniRule"/>
</dbReference>
<evidence type="ECO:0000256" key="8">
    <source>
        <dbReference type="SAM" id="MobiDB-lite"/>
    </source>
</evidence>
<evidence type="ECO:0000256" key="1">
    <source>
        <dbReference type="ARBA" id="ARBA00004496"/>
    </source>
</evidence>
<evidence type="ECO:0000313" key="9">
    <source>
        <dbReference type="EMBL" id="TRM70596.1"/>
    </source>
</evidence>
<evidence type="ECO:0000256" key="3">
    <source>
        <dbReference type="ARBA" id="ARBA00022490"/>
    </source>
</evidence>
<comment type="caution">
    <text evidence="9">The sequence shown here is derived from an EMBL/GenBank/DDBJ whole genome shotgun (WGS) entry which is preliminary data.</text>
</comment>
<dbReference type="InterPro" id="IPR009018">
    <property type="entry name" value="Signal_recog_particle_SRP9/14"/>
</dbReference>
<dbReference type="PANTHER" id="PTHR12013">
    <property type="entry name" value="SIGNAL RECOGNITION PARTICLE 14 KD PROTEIN"/>
    <property type="match status" value="1"/>
</dbReference>
<dbReference type="Gene3D" id="3.30.720.10">
    <property type="entry name" value="Signal recognition particle alu RNA binding heterodimer, srp9/1"/>
    <property type="match status" value="1"/>
</dbReference>
<evidence type="ECO:0000256" key="7">
    <source>
        <dbReference type="RuleBase" id="RU368100"/>
    </source>
</evidence>
<feature type="region of interest" description="Disordered" evidence="8">
    <location>
        <begin position="149"/>
        <end position="176"/>
    </location>
</feature>
<keyword evidence="10" id="KW-1185">Reference proteome</keyword>
<gene>
    <name evidence="9" type="ORF">BD626DRAFT_564210</name>
</gene>
<dbReference type="AlphaFoldDB" id="A0A550D0N4"/>
<dbReference type="GO" id="GO:0030942">
    <property type="term" value="F:endoplasmic reticulum signal peptide binding"/>
    <property type="evidence" value="ECO:0007669"/>
    <property type="project" value="UniProtKB-UniRule"/>
</dbReference>
<evidence type="ECO:0000256" key="2">
    <source>
        <dbReference type="ARBA" id="ARBA00010349"/>
    </source>
</evidence>
<keyword evidence="3 7" id="KW-0963">Cytoplasm</keyword>
<evidence type="ECO:0000256" key="6">
    <source>
        <dbReference type="ARBA" id="ARBA00023274"/>
    </source>
</evidence>
<feature type="compositionally biased region" description="Basic and acidic residues" evidence="8">
    <location>
        <begin position="152"/>
        <end position="176"/>
    </location>
</feature>
<comment type="subcellular location">
    <subcellularLocation>
        <location evidence="1 7">Cytoplasm</location>
    </subcellularLocation>
</comment>
<accession>A0A550D0N4</accession>
<keyword evidence="6 7" id="KW-0687">Ribonucleoprotein</keyword>
<dbReference type="GO" id="GO:0006614">
    <property type="term" value="P:SRP-dependent cotranslational protein targeting to membrane"/>
    <property type="evidence" value="ECO:0007669"/>
    <property type="project" value="UniProtKB-UniRule"/>
</dbReference>
<dbReference type="EMBL" id="VDMD01000001">
    <property type="protein sequence ID" value="TRM70596.1"/>
    <property type="molecule type" value="Genomic_DNA"/>
</dbReference>
<dbReference type="OrthoDB" id="19209at2759"/>
<comment type="function">
    <text evidence="7">Component of the signal recognition particle (SRP) complex, a ribonucleoprotein complex that mediates the cotranslational targeting of secretory and membrane proteins to the endoplasmic reticulum (ER).</text>
</comment>
<keyword evidence="5 7" id="KW-0733">Signal recognition particle</keyword>
<dbReference type="Pfam" id="PF02290">
    <property type="entry name" value="SRP14"/>
    <property type="match status" value="1"/>
</dbReference>
<evidence type="ECO:0000313" key="10">
    <source>
        <dbReference type="Proteomes" id="UP000320762"/>
    </source>
</evidence>
<dbReference type="STRING" id="97359.A0A550D0N4"/>
<comment type="similarity">
    <text evidence="2 7">Belongs to the SRP14 family.</text>
</comment>
<dbReference type="GO" id="GO:0008312">
    <property type="term" value="F:7S RNA binding"/>
    <property type="evidence" value="ECO:0007669"/>
    <property type="project" value="UniProtKB-UniRule"/>
</dbReference>
<dbReference type="Proteomes" id="UP000320762">
    <property type="component" value="Unassembled WGS sequence"/>
</dbReference>
<dbReference type="InterPro" id="IPR003210">
    <property type="entry name" value="Signal_recog_particle_SRP14"/>
</dbReference>
<reference evidence="9 10" key="1">
    <citation type="journal article" date="2019" name="New Phytol.">
        <title>Comparative genomics reveals unique wood-decay strategies and fruiting body development in the Schizophyllaceae.</title>
        <authorList>
            <person name="Almasi E."/>
            <person name="Sahu N."/>
            <person name="Krizsan K."/>
            <person name="Balint B."/>
            <person name="Kovacs G.M."/>
            <person name="Kiss B."/>
            <person name="Cseklye J."/>
            <person name="Drula E."/>
            <person name="Henrissat B."/>
            <person name="Nagy I."/>
            <person name="Chovatia M."/>
            <person name="Adam C."/>
            <person name="LaButti K."/>
            <person name="Lipzen A."/>
            <person name="Riley R."/>
            <person name="Grigoriev I.V."/>
            <person name="Nagy L.G."/>
        </authorList>
    </citation>
    <scope>NUCLEOTIDE SEQUENCE [LARGE SCALE GENOMIC DNA]</scope>
    <source>
        <strain evidence="9 10">NL-1724</strain>
    </source>
</reference>
<sequence>MGEGDSTARSPLVDNDKFLKDLTALFENPKGSIWLTHKRLTHDGEDATMKQDGTDDTQEYPCLLRAVDGTGTKLSTRVDPGNLDRFYSAYGALLKSSMSALRKRDKKREKQRAEELARRKKRLAELVPVVGPKRGAGRHKRQRLVKAAIKQQETKKRMEEREEGRARRIDELVNPQ</sequence>
<comment type="subunit">
    <text evidence="7">Component of a fungal signal recognition particle (SRP) complex that consists of a 7SL RNA molecule (scR1) and at least six protein subunits: SRP72, SRP68, SRP54, SEC65, SRP21 and SRP14.</text>
</comment>
<evidence type="ECO:0000256" key="4">
    <source>
        <dbReference type="ARBA" id="ARBA00022884"/>
    </source>
</evidence>